<protein>
    <submittedName>
        <fullName evidence="3">Uncharacterized protein LOC114828479</fullName>
    </submittedName>
</protein>
<sequence length="1004" mass="112268">MLRVLKIGLPSNGNRKNRYYEVLYVGGIAQERRLGRRTNQDETRNSLILDEQQQQPRQEEKHQVLDAQDPTVSQLNPQPSVRRRRSRQGLGVQPTPPLRRHRPGSMRSKESTPSIESPENSVSDDTFRDVSASSSLYVLPEQDSEPLVSGKSFQSSAERKAVIAPGAPIYDKPRKLYSGIGQDPSWPDASVNVPATGGQRSDRRGEDSEKDSHTSVIPRSDYDDLAIHREELQDRDHEDSRKQHEGELTEQQITERIHEVNRERQRVTEVYRRDQGGLERQTGADIVRRLREELKEHQKTGVIRQQQADPQKQLDAELRGRLREEVVGEHESDPLQLQGTVSQRRERDSEPEAPPESTTDVQREAPGRSRSSPVRARLHKQPVPCFDGDANFSGKPIDEPDHSPAVGESSLTAVPRSDLPLLDEGGIPEERFDKERPYRRERSRSPHSVRDAQIALGSNLPVSCTKTRAVERAATEPHQSRKTAQGDEGLPTDQRSHSAYDEGVAIVDGGASDAALVTPKAPVAHREMPNESTLGPTSPESFNDWYESDGNFLVGDGGEDQEGNPIKRKPSKIIRKIKGLFENKKADESLSHAGAERKRSDQLEPPPPSPREPTTPTKKSKLGQFFSFNKKDERRKATSPMPLVFGPAVQGPESIPDGMLTKVFMSKLARDKNVEQPPTPKTAPPLLNCRDWSPSTEDLTKVGTGKEKEFLKPSKYFVPKIPPFQPRTQPLEQVGDESPIVQPSEAHGLLAPEVAEARNSPYSLCRNRGSVKGVSPRRTSLADDNVDNMYEELFEKERTGSLSSPQKAIDEDVGHAFVRKPSKKAAAIPPEFRAPIYQPLRDEPAGDTRVPSEPQLIPREASPPACEEIEEELIEEEIIEEEIIDEFIIPSSRNSIQELRPLFKQAWMLIDLMTQDLINGVPSEAWDELRTFFLIMISMLAFLYLQGVLQFTGKNPLGFLMAVFRGFHILLGSAIRAGMTIHDAVDAMLTDASSKLVADTLKEI</sequence>
<keyword evidence="2" id="KW-1185">Reference proteome</keyword>
<reference evidence="3" key="1">
    <citation type="submission" date="2025-08" db="UniProtKB">
        <authorList>
            <consortium name="RefSeq"/>
        </authorList>
    </citation>
    <scope>IDENTIFICATION</scope>
</reference>
<feature type="compositionally biased region" description="Polar residues" evidence="1">
    <location>
        <begin position="530"/>
        <end position="541"/>
    </location>
</feature>
<dbReference type="KEGG" id="goe:114828479"/>
<dbReference type="AlphaFoldDB" id="A0AAJ7WIQ8"/>
<dbReference type="GeneID" id="114828479"/>
<evidence type="ECO:0000256" key="1">
    <source>
        <dbReference type="SAM" id="MobiDB-lite"/>
    </source>
</evidence>
<feature type="compositionally biased region" description="Polar residues" evidence="1">
    <location>
        <begin position="111"/>
        <end position="124"/>
    </location>
</feature>
<proteinExistence type="predicted"/>
<feature type="compositionally biased region" description="Basic and acidic residues" evidence="1">
    <location>
        <begin position="220"/>
        <end position="263"/>
    </location>
</feature>
<feature type="region of interest" description="Disordered" evidence="1">
    <location>
        <begin position="297"/>
        <end position="499"/>
    </location>
</feature>
<name>A0AAJ7WIQ8_9ACAR</name>
<evidence type="ECO:0000313" key="3">
    <source>
        <dbReference type="RefSeq" id="XP_028968609.1"/>
    </source>
</evidence>
<gene>
    <name evidence="3" type="primary">LOC114828479</name>
</gene>
<feature type="region of interest" description="Disordered" evidence="1">
    <location>
        <begin position="521"/>
        <end position="546"/>
    </location>
</feature>
<feature type="region of interest" description="Disordered" evidence="1">
    <location>
        <begin position="838"/>
        <end position="865"/>
    </location>
</feature>
<evidence type="ECO:0000313" key="2">
    <source>
        <dbReference type="Proteomes" id="UP000694867"/>
    </source>
</evidence>
<feature type="region of interest" description="Disordered" evidence="1">
    <location>
        <begin position="35"/>
        <end position="263"/>
    </location>
</feature>
<feature type="compositionally biased region" description="Basic and acidic residues" evidence="1">
    <location>
        <begin position="428"/>
        <end position="450"/>
    </location>
</feature>
<feature type="compositionally biased region" description="Basic and acidic residues" evidence="1">
    <location>
        <begin position="585"/>
        <end position="602"/>
    </location>
</feature>
<feature type="compositionally biased region" description="Basic and acidic residues" evidence="1">
    <location>
        <begin position="35"/>
        <end position="44"/>
    </location>
</feature>
<feature type="region of interest" description="Disordered" evidence="1">
    <location>
        <begin position="585"/>
        <end position="650"/>
    </location>
</feature>
<feature type="compositionally biased region" description="Basic and acidic residues" evidence="1">
    <location>
        <begin position="468"/>
        <end position="479"/>
    </location>
</feature>
<feature type="compositionally biased region" description="Pro residues" evidence="1">
    <location>
        <begin position="604"/>
        <end position="613"/>
    </location>
</feature>
<dbReference type="RefSeq" id="XP_028968609.1">
    <property type="nucleotide sequence ID" value="XM_029112776.1"/>
</dbReference>
<feature type="compositionally biased region" description="Basic and acidic residues" evidence="1">
    <location>
        <begin position="312"/>
        <end position="333"/>
    </location>
</feature>
<organism evidence="2 3">
    <name type="scientific">Galendromus occidentalis</name>
    <name type="common">western predatory mite</name>
    <dbReference type="NCBI Taxonomy" id="34638"/>
    <lineage>
        <taxon>Eukaryota</taxon>
        <taxon>Metazoa</taxon>
        <taxon>Ecdysozoa</taxon>
        <taxon>Arthropoda</taxon>
        <taxon>Chelicerata</taxon>
        <taxon>Arachnida</taxon>
        <taxon>Acari</taxon>
        <taxon>Parasitiformes</taxon>
        <taxon>Mesostigmata</taxon>
        <taxon>Gamasina</taxon>
        <taxon>Phytoseioidea</taxon>
        <taxon>Phytoseiidae</taxon>
        <taxon>Typhlodrominae</taxon>
        <taxon>Galendromus</taxon>
    </lineage>
</organism>
<dbReference type="Proteomes" id="UP000694867">
    <property type="component" value="Unplaced"/>
</dbReference>
<accession>A0AAJ7WIQ8</accession>
<feature type="compositionally biased region" description="Basic and acidic residues" evidence="1">
    <location>
        <begin position="200"/>
        <end position="213"/>
    </location>
</feature>